<dbReference type="Pfam" id="PF13621">
    <property type="entry name" value="Cupin_8"/>
    <property type="match status" value="1"/>
</dbReference>
<feature type="non-terminal residue" evidence="2">
    <location>
        <position position="1"/>
    </location>
</feature>
<evidence type="ECO:0000259" key="1">
    <source>
        <dbReference type="PROSITE" id="PS51184"/>
    </source>
</evidence>
<dbReference type="InterPro" id="IPR041667">
    <property type="entry name" value="Cupin_8"/>
</dbReference>
<dbReference type="PANTHER" id="PTHR12461:SF105">
    <property type="entry name" value="HYPOXIA-INDUCIBLE FACTOR 1-ALPHA INHIBITOR"/>
    <property type="match status" value="1"/>
</dbReference>
<evidence type="ECO:0000313" key="3">
    <source>
        <dbReference type="Proteomes" id="UP000799440"/>
    </source>
</evidence>
<proteinExistence type="predicted"/>
<feature type="non-terminal residue" evidence="2">
    <location>
        <position position="229"/>
    </location>
</feature>
<dbReference type="PANTHER" id="PTHR12461">
    <property type="entry name" value="HYPOXIA-INDUCIBLE FACTOR 1 ALPHA INHIBITOR-RELATED"/>
    <property type="match status" value="1"/>
</dbReference>
<evidence type="ECO:0000313" key="2">
    <source>
        <dbReference type="EMBL" id="KAF2746490.1"/>
    </source>
</evidence>
<feature type="domain" description="JmjC" evidence="1">
    <location>
        <begin position="81"/>
        <end position="229"/>
    </location>
</feature>
<name>A0A6A6VAD1_9PLEO</name>
<protein>
    <submittedName>
        <fullName evidence="2">Clavaminate synthase-like protein</fullName>
    </submittedName>
</protein>
<dbReference type="AlphaFoldDB" id="A0A6A6VAD1"/>
<dbReference type="InterPro" id="IPR003347">
    <property type="entry name" value="JmjC_dom"/>
</dbReference>
<dbReference type="PROSITE" id="PS51184">
    <property type="entry name" value="JMJC"/>
    <property type="match status" value="1"/>
</dbReference>
<reference evidence="2" key="1">
    <citation type="journal article" date="2020" name="Stud. Mycol.">
        <title>101 Dothideomycetes genomes: a test case for predicting lifestyles and emergence of pathogens.</title>
        <authorList>
            <person name="Haridas S."/>
            <person name="Albert R."/>
            <person name="Binder M."/>
            <person name="Bloem J."/>
            <person name="Labutti K."/>
            <person name="Salamov A."/>
            <person name="Andreopoulos B."/>
            <person name="Baker S."/>
            <person name="Barry K."/>
            <person name="Bills G."/>
            <person name="Bluhm B."/>
            <person name="Cannon C."/>
            <person name="Castanera R."/>
            <person name="Culley D."/>
            <person name="Daum C."/>
            <person name="Ezra D."/>
            <person name="Gonzalez J."/>
            <person name="Henrissat B."/>
            <person name="Kuo A."/>
            <person name="Liang C."/>
            <person name="Lipzen A."/>
            <person name="Lutzoni F."/>
            <person name="Magnuson J."/>
            <person name="Mondo S."/>
            <person name="Nolan M."/>
            <person name="Ohm R."/>
            <person name="Pangilinan J."/>
            <person name="Park H.-J."/>
            <person name="Ramirez L."/>
            <person name="Alfaro M."/>
            <person name="Sun H."/>
            <person name="Tritt A."/>
            <person name="Yoshinaga Y."/>
            <person name="Zwiers L.-H."/>
            <person name="Turgeon B."/>
            <person name="Goodwin S."/>
            <person name="Spatafora J."/>
            <person name="Crous P."/>
            <person name="Grigoriev I."/>
        </authorList>
    </citation>
    <scope>NUCLEOTIDE SEQUENCE</scope>
    <source>
        <strain evidence="2">CBS 119925</strain>
    </source>
</reference>
<sequence>KLPATSKWFHSTPGSKGYHELIASYLSPYASTPVPLELTRLSPTGTITAFERFEAPLSVLLSHITDPPDPSIRLYLAQCPLEDLPADLRADVPMPDLLRQLGKGDIYGSSVWIGRPPTMTPLHRDPNPNLFVQLAGRKVLRLMRPGVGREVYLRAREGRGHANMRGEEMMAGEENRRLEKAVWGDVGGDVEGYEAVVESGDGLYIPLGWWHSVRGIGEGVNGSVNWWFR</sequence>
<dbReference type="EMBL" id="MU006577">
    <property type="protein sequence ID" value="KAF2746490.1"/>
    <property type="molecule type" value="Genomic_DNA"/>
</dbReference>
<accession>A0A6A6VAD1</accession>
<keyword evidence="3" id="KW-1185">Reference proteome</keyword>
<dbReference type="Gene3D" id="2.60.120.650">
    <property type="entry name" value="Cupin"/>
    <property type="match status" value="1"/>
</dbReference>
<dbReference type="SUPFAM" id="SSF51197">
    <property type="entry name" value="Clavaminate synthase-like"/>
    <property type="match status" value="1"/>
</dbReference>
<gene>
    <name evidence="2" type="ORF">M011DRAFT_389140</name>
</gene>
<dbReference type="OrthoDB" id="263283at2759"/>
<organism evidence="2 3">
    <name type="scientific">Sporormia fimetaria CBS 119925</name>
    <dbReference type="NCBI Taxonomy" id="1340428"/>
    <lineage>
        <taxon>Eukaryota</taxon>
        <taxon>Fungi</taxon>
        <taxon>Dikarya</taxon>
        <taxon>Ascomycota</taxon>
        <taxon>Pezizomycotina</taxon>
        <taxon>Dothideomycetes</taxon>
        <taxon>Pleosporomycetidae</taxon>
        <taxon>Pleosporales</taxon>
        <taxon>Sporormiaceae</taxon>
        <taxon>Sporormia</taxon>
    </lineage>
</organism>
<dbReference type="Proteomes" id="UP000799440">
    <property type="component" value="Unassembled WGS sequence"/>
</dbReference>